<protein>
    <recommendedName>
        <fullName evidence="5">CdiI immunity protein domain-containing protein</fullName>
    </recommendedName>
</protein>
<dbReference type="Proteomes" id="UP000236729">
    <property type="component" value="Unassembled WGS sequence"/>
</dbReference>
<dbReference type="AlphaFoldDB" id="A0A1H6EEP1"/>
<sequence length="234" mass="25834">MFPDWLTAGLTFPDGGLVEHLTTATELVPDEVRHDSGQAAELADCIADGYYHFWMDALHYIGHWADEVGRDDELPTEFWTRVVQAASAMEFPQFVPYCLGKAQGFPRQDPGDLMAAFSTLPSVVEVPGGLRELCLEAADHLREDDPAAARMLDAVDLGALSAHLRDGAYDRLGEALSELFSDAFDDLFQLVTAPEFPAEQAKHAWAVIGPNPFRVVLGDGMFPTTEAEPWWRAR</sequence>
<proteinExistence type="predicted"/>
<evidence type="ECO:0000313" key="3">
    <source>
        <dbReference type="Proteomes" id="UP000199690"/>
    </source>
</evidence>
<organism evidence="1 4">
    <name type="scientific">Saccharopolyspora kobensis</name>
    <dbReference type="NCBI Taxonomy" id="146035"/>
    <lineage>
        <taxon>Bacteria</taxon>
        <taxon>Bacillati</taxon>
        <taxon>Actinomycetota</taxon>
        <taxon>Actinomycetes</taxon>
        <taxon>Pseudonocardiales</taxon>
        <taxon>Pseudonocardiaceae</taxon>
        <taxon>Saccharopolyspora</taxon>
    </lineage>
</organism>
<keyword evidence="3" id="KW-1185">Reference proteome</keyword>
<accession>A0A1H6EEP1</accession>
<dbReference type="EMBL" id="FNVB01000011">
    <property type="protein sequence ID" value="SEG96267.1"/>
    <property type="molecule type" value="Genomic_DNA"/>
</dbReference>
<evidence type="ECO:0000313" key="4">
    <source>
        <dbReference type="Proteomes" id="UP000236729"/>
    </source>
</evidence>
<accession>A0A1I1QS54</accession>
<name>A0A1H6EEP1_9PSEU</name>
<reference evidence="1" key="2">
    <citation type="submission" date="2016-10" db="EMBL/GenBank/DDBJ databases">
        <authorList>
            <person name="de Groot N.N."/>
        </authorList>
    </citation>
    <scope>NUCLEOTIDE SEQUENCE [LARGE SCALE GENOMIC DNA]</scope>
    <source>
        <strain evidence="1">ATCC 20501</strain>
    </source>
</reference>
<evidence type="ECO:0008006" key="5">
    <source>
        <dbReference type="Google" id="ProtNLM"/>
    </source>
</evidence>
<reference evidence="3 4" key="1">
    <citation type="submission" date="2016-10" db="EMBL/GenBank/DDBJ databases">
        <authorList>
            <person name="Varghese N."/>
            <person name="Submissions S."/>
        </authorList>
    </citation>
    <scope>NUCLEOTIDE SEQUENCE [LARGE SCALE GENOMIC DNA]</scope>
    <source>
        <strain evidence="4">ATCC 20501</strain>
        <strain evidence="2 3">CGMCC 4.3529</strain>
    </source>
</reference>
<gene>
    <name evidence="1" type="ORF">SAMN02982929_06352</name>
    <name evidence="2" type="ORF">SAMN05216506_10373</name>
</gene>
<evidence type="ECO:0000313" key="2">
    <source>
        <dbReference type="EMBL" id="SFD20890.1"/>
    </source>
</evidence>
<evidence type="ECO:0000313" key="1">
    <source>
        <dbReference type="EMBL" id="SEG96267.1"/>
    </source>
</evidence>
<dbReference type="Proteomes" id="UP000199690">
    <property type="component" value="Unassembled WGS sequence"/>
</dbReference>
<dbReference type="EMBL" id="FOME01000003">
    <property type="protein sequence ID" value="SFD20890.1"/>
    <property type="molecule type" value="Genomic_DNA"/>
</dbReference>